<keyword evidence="1 7" id="KW-0732">Signal</keyword>
<dbReference type="InterPro" id="IPR023058">
    <property type="entry name" value="PPIase_PpiC_CS"/>
</dbReference>
<dbReference type="GO" id="GO:0030288">
    <property type="term" value="C:outer membrane-bounded periplasmic space"/>
    <property type="evidence" value="ECO:0007669"/>
    <property type="project" value="InterPro"/>
</dbReference>
<keyword evidence="5 7" id="KW-0143">Chaperone</keyword>
<evidence type="ECO:0000256" key="1">
    <source>
        <dbReference type="ARBA" id="ARBA00022729"/>
    </source>
</evidence>
<proteinExistence type="inferred from homology"/>
<comment type="subcellular location">
    <subcellularLocation>
        <location evidence="7">Periplasm</location>
    </subcellularLocation>
    <text evidence="7">Is capable of associating with the outer membrane.</text>
</comment>
<dbReference type="InterPro" id="IPR050280">
    <property type="entry name" value="OMP_Chaperone_SurA"/>
</dbReference>
<dbReference type="Gene3D" id="1.10.4030.10">
    <property type="entry name" value="Porin chaperone SurA, peptide-binding domain"/>
    <property type="match status" value="1"/>
</dbReference>
<organism evidence="9">
    <name type="scientific">Candidatus Kentrum sp. DK</name>
    <dbReference type="NCBI Taxonomy" id="2126562"/>
    <lineage>
        <taxon>Bacteria</taxon>
        <taxon>Pseudomonadati</taxon>
        <taxon>Pseudomonadota</taxon>
        <taxon>Gammaproteobacteria</taxon>
        <taxon>Candidatus Kentrum</taxon>
    </lineage>
</organism>
<protein>
    <recommendedName>
        <fullName evidence="7">Chaperone SurA</fullName>
    </recommendedName>
    <alternativeName>
        <fullName evidence="7">Peptidyl-prolyl cis-trans isomerase SurA</fullName>
        <shortName evidence="7">PPIase SurA</shortName>
        <ecNumber evidence="7">5.2.1.8</ecNumber>
    </alternativeName>
    <alternativeName>
        <fullName evidence="7">Rotamase SurA</fullName>
    </alternativeName>
</protein>
<keyword evidence="2 7" id="KW-0677">Repeat</keyword>
<dbReference type="PROSITE" id="PS01096">
    <property type="entry name" value="PPIC_PPIASE_1"/>
    <property type="match status" value="1"/>
</dbReference>
<comment type="function">
    <text evidence="7">Chaperone involved in the correct folding and assembly of outer membrane proteins. Recognizes specific patterns of aromatic residues and the orientation of their side chains, which are found more frequently in integral outer membrane proteins. May act in both early periplasmic and late outer membrane-associated steps of protein maturation.</text>
</comment>
<evidence type="ECO:0000256" key="3">
    <source>
        <dbReference type="ARBA" id="ARBA00022764"/>
    </source>
</evidence>
<accession>A0A450SVW1</accession>
<evidence type="ECO:0000256" key="2">
    <source>
        <dbReference type="ARBA" id="ARBA00022737"/>
    </source>
</evidence>
<feature type="domain" description="PpiC" evidence="8">
    <location>
        <begin position="365"/>
        <end position="464"/>
    </location>
</feature>
<dbReference type="InterPro" id="IPR015391">
    <property type="entry name" value="SurA_N"/>
</dbReference>
<evidence type="ECO:0000256" key="7">
    <source>
        <dbReference type="HAMAP-Rule" id="MF_01183"/>
    </source>
</evidence>
<sequence length="512" mass="58000">MYNTVLPVYSLVRGVLPSFGWRKNGPGKTGARAEVRFRALTKGQSVSFPWDKTKMVSLMKACYPLTRAAAPKPRFGTLPRAALVFFFAALLFTRVPVAGAESSPSIREIDRIVAVVNDEVVVESELNEKIREFLAEQRQTGRESLPPPAALRKQALERLILDRLQLQVAGRMGIRIDDNQLNRTIASLAKRNGLEPRQFRQVLERDGYDFGAFRNNIRQQLMITELQKRQLAKRVQVSDREIDNYLALQSGSDGKKEYRLAHILIAVKNSTDKREVSRAKEKAEDAVRRLRAGADFSKLAMTISDSQQALEGGDLGWRKAKQLPSLLADAVLGMTPGRISDPLWDSSGFHIVKLVDVRGDRRHMVTQTRARHILVHTDPLTSDNDARTRLEQIRERVIQGEDFEELAKSHSDDRGTAIKGGNLGWVGSGDVVPEFEEKMDALRPTEVSVPFRSRFGWHIVQMLERRQRDGTDEALRAAARAEIQERKIDEELNAWLDQLRAEAYVEYRLEED</sequence>
<dbReference type="GO" id="GO:0006457">
    <property type="term" value="P:protein folding"/>
    <property type="evidence" value="ECO:0007669"/>
    <property type="project" value="UniProtKB-UniRule"/>
</dbReference>
<keyword evidence="3 7" id="KW-0574">Periplasm</keyword>
<dbReference type="EMBL" id="CAADEX010000071">
    <property type="protein sequence ID" value="VFJ58161.1"/>
    <property type="molecule type" value="Genomic_DNA"/>
</dbReference>
<dbReference type="Pfam" id="PF00639">
    <property type="entry name" value="Rotamase"/>
    <property type="match status" value="2"/>
</dbReference>
<evidence type="ECO:0000313" key="9">
    <source>
        <dbReference type="EMBL" id="VFJ58161.1"/>
    </source>
</evidence>
<comment type="domain">
    <text evidence="7">The PPIase activity resides only in the second parvulin domain. The N-terminal region and the C-terminal tail are necessary and sufficient for the chaperone activity of SurA. The PPIase activity is dispensable for SurA to function as a chaperone. The N-terminal region and the C-terminal tail are also required for porin recognition.</text>
</comment>
<evidence type="ECO:0000259" key="8">
    <source>
        <dbReference type="PROSITE" id="PS50198"/>
    </source>
</evidence>
<dbReference type="GO" id="GO:0043165">
    <property type="term" value="P:Gram-negative-bacterium-type cell outer membrane assembly"/>
    <property type="evidence" value="ECO:0007669"/>
    <property type="project" value="InterPro"/>
</dbReference>
<keyword evidence="4 7" id="KW-0697">Rotamase</keyword>
<dbReference type="GO" id="GO:0051082">
    <property type="term" value="F:unfolded protein binding"/>
    <property type="evidence" value="ECO:0007669"/>
    <property type="project" value="UniProtKB-UniRule"/>
</dbReference>
<evidence type="ECO:0000256" key="5">
    <source>
        <dbReference type="ARBA" id="ARBA00023186"/>
    </source>
</evidence>
<dbReference type="GO" id="GO:0050821">
    <property type="term" value="P:protein stabilization"/>
    <property type="evidence" value="ECO:0007669"/>
    <property type="project" value="InterPro"/>
</dbReference>
<keyword evidence="6 7" id="KW-0413">Isomerase</keyword>
<dbReference type="SUPFAM" id="SSF109998">
    <property type="entry name" value="Triger factor/SurA peptide-binding domain-like"/>
    <property type="match status" value="1"/>
</dbReference>
<name>A0A450SVW1_9GAMM</name>
<dbReference type="PANTHER" id="PTHR47637:SF1">
    <property type="entry name" value="CHAPERONE SURA"/>
    <property type="match status" value="1"/>
</dbReference>
<dbReference type="SUPFAM" id="SSF54534">
    <property type="entry name" value="FKBP-like"/>
    <property type="match status" value="2"/>
</dbReference>
<reference evidence="9" key="1">
    <citation type="submission" date="2019-02" db="EMBL/GenBank/DDBJ databases">
        <authorList>
            <person name="Gruber-Vodicka R. H."/>
            <person name="Seah K. B. B."/>
        </authorList>
    </citation>
    <scope>NUCLEOTIDE SEQUENCE</scope>
    <source>
        <strain evidence="9">BECK_DK47</strain>
    </source>
</reference>
<dbReference type="InterPro" id="IPR023034">
    <property type="entry name" value="PPIase_SurA"/>
</dbReference>
<feature type="domain" description="PpiC" evidence="8">
    <location>
        <begin position="255"/>
        <end position="356"/>
    </location>
</feature>
<dbReference type="PROSITE" id="PS50198">
    <property type="entry name" value="PPIC_PPIASE_2"/>
    <property type="match status" value="2"/>
</dbReference>
<dbReference type="Pfam" id="PF09312">
    <property type="entry name" value="SurA_N"/>
    <property type="match status" value="1"/>
</dbReference>
<dbReference type="InterPro" id="IPR000297">
    <property type="entry name" value="PPIase_PpiC"/>
</dbReference>
<evidence type="ECO:0000256" key="4">
    <source>
        <dbReference type="ARBA" id="ARBA00023110"/>
    </source>
</evidence>
<dbReference type="EC" id="5.2.1.8" evidence="7"/>
<dbReference type="AlphaFoldDB" id="A0A450SVW1"/>
<dbReference type="Gene3D" id="3.10.50.40">
    <property type="match status" value="2"/>
</dbReference>
<dbReference type="GO" id="GO:0042277">
    <property type="term" value="F:peptide binding"/>
    <property type="evidence" value="ECO:0007669"/>
    <property type="project" value="InterPro"/>
</dbReference>
<dbReference type="InterPro" id="IPR046357">
    <property type="entry name" value="PPIase_dom_sf"/>
</dbReference>
<gene>
    <name evidence="7" type="primary">surA</name>
    <name evidence="9" type="ORF">BECKDK2373B_GA0170837_107113</name>
</gene>
<evidence type="ECO:0000256" key="6">
    <source>
        <dbReference type="ARBA" id="ARBA00023235"/>
    </source>
</evidence>
<dbReference type="PANTHER" id="PTHR47637">
    <property type="entry name" value="CHAPERONE SURA"/>
    <property type="match status" value="1"/>
</dbReference>
<comment type="catalytic activity">
    <reaction evidence="7">
        <text>[protein]-peptidylproline (omega=180) = [protein]-peptidylproline (omega=0)</text>
        <dbReference type="Rhea" id="RHEA:16237"/>
        <dbReference type="Rhea" id="RHEA-COMP:10747"/>
        <dbReference type="Rhea" id="RHEA-COMP:10748"/>
        <dbReference type="ChEBI" id="CHEBI:83833"/>
        <dbReference type="ChEBI" id="CHEBI:83834"/>
        <dbReference type="EC" id="5.2.1.8"/>
    </reaction>
</comment>
<dbReference type="InterPro" id="IPR027304">
    <property type="entry name" value="Trigger_fact/SurA_dom_sf"/>
</dbReference>
<dbReference type="HAMAP" id="MF_01183">
    <property type="entry name" value="Chaperone_SurA"/>
    <property type="match status" value="1"/>
</dbReference>
<dbReference type="GO" id="GO:0003755">
    <property type="term" value="F:peptidyl-prolyl cis-trans isomerase activity"/>
    <property type="evidence" value="ECO:0007669"/>
    <property type="project" value="UniProtKB-UniRule"/>
</dbReference>